<reference evidence="2" key="2">
    <citation type="submission" date="2015-01" db="EMBL/GenBank/DDBJ databases">
        <title>Evolutionary Origins and Diversification of the Mycorrhizal Mutualists.</title>
        <authorList>
            <consortium name="DOE Joint Genome Institute"/>
            <consortium name="Mycorrhizal Genomics Consortium"/>
            <person name="Kohler A."/>
            <person name="Kuo A."/>
            <person name="Nagy L.G."/>
            <person name="Floudas D."/>
            <person name="Copeland A."/>
            <person name="Barry K.W."/>
            <person name="Cichocki N."/>
            <person name="Veneault-Fourrey C."/>
            <person name="LaButti K."/>
            <person name="Lindquist E.A."/>
            <person name="Lipzen A."/>
            <person name="Lundell T."/>
            <person name="Morin E."/>
            <person name="Murat C."/>
            <person name="Riley R."/>
            <person name="Ohm R."/>
            <person name="Sun H."/>
            <person name="Tunlid A."/>
            <person name="Henrissat B."/>
            <person name="Grigoriev I.V."/>
            <person name="Hibbett D.S."/>
            <person name="Martin F."/>
        </authorList>
    </citation>
    <scope>NUCLEOTIDE SEQUENCE [LARGE SCALE GENOMIC DNA]</scope>
    <source>
        <strain evidence="2">F 1598</strain>
    </source>
</reference>
<protein>
    <submittedName>
        <fullName evidence="1">Uncharacterized protein</fullName>
    </submittedName>
</protein>
<dbReference type="InParanoid" id="A0A0C3AHN2"/>
<sequence>MPRRHCRLRRTILVHKALTTAHVPVKPSGNELKSTSGRLYCPRDVWYEEHNP</sequence>
<dbReference type="AlphaFoldDB" id="A0A0C3AHN2"/>
<reference evidence="1 2" key="1">
    <citation type="submission" date="2014-04" db="EMBL/GenBank/DDBJ databases">
        <authorList>
            <consortium name="DOE Joint Genome Institute"/>
            <person name="Kuo A."/>
            <person name="Tarkka M."/>
            <person name="Buscot F."/>
            <person name="Kohler A."/>
            <person name="Nagy L.G."/>
            <person name="Floudas D."/>
            <person name="Copeland A."/>
            <person name="Barry K.W."/>
            <person name="Cichocki N."/>
            <person name="Veneault-Fourrey C."/>
            <person name="LaButti K."/>
            <person name="Lindquist E.A."/>
            <person name="Lipzen A."/>
            <person name="Lundell T."/>
            <person name="Morin E."/>
            <person name="Murat C."/>
            <person name="Sun H."/>
            <person name="Tunlid A."/>
            <person name="Henrissat B."/>
            <person name="Grigoriev I.V."/>
            <person name="Hibbett D.S."/>
            <person name="Martin F."/>
            <person name="Nordberg H.P."/>
            <person name="Cantor M.N."/>
            <person name="Hua S.X."/>
        </authorList>
    </citation>
    <scope>NUCLEOTIDE SEQUENCE [LARGE SCALE GENOMIC DNA]</scope>
    <source>
        <strain evidence="1 2">F 1598</strain>
    </source>
</reference>
<evidence type="ECO:0000313" key="2">
    <source>
        <dbReference type="Proteomes" id="UP000054166"/>
    </source>
</evidence>
<dbReference type="EMBL" id="KN833086">
    <property type="protein sequence ID" value="KIM73328.1"/>
    <property type="molecule type" value="Genomic_DNA"/>
</dbReference>
<proteinExistence type="predicted"/>
<name>A0A0C3AHN2_PILCF</name>
<keyword evidence="2" id="KW-1185">Reference proteome</keyword>
<gene>
    <name evidence="1" type="ORF">PILCRDRAFT_829269</name>
</gene>
<accession>A0A0C3AHN2</accession>
<evidence type="ECO:0000313" key="1">
    <source>
        <dbReference type="EMBL" id="KIM73328.1"/>
    </source>
</evidence>
<organism evidence="1 2">
    <name type="scientific">Piloderma croceum (strain F 1598)</name>
    <dbReference type="NCBI Taxonomy" id="765440"/>
    <lineage>
        <taxon>Eukaryota</taxon>
        <taxon>Fungi</taxon>
        <taxon>Dikarya</taxon>
        <taxon>Basidiomycota</taxon>
        <taxon>Agaricomycotina</taxon>
        <taxon>Agaricomycetes</taxon>
        <taxon>Agaricomycetidae</taxon>
        <taxon>Atheliales</taxon>
        <taxon>Atheliaceae</taxon>
        <taxon>Piloderma</taxon>
    </lineage>
</organism>
<dbReference type="HOGENOM" id="CLU_3088073_0_0_1"/>
<dbReference type="Proteomes" id="UP000054166">
    <property type="component" value="Unassembled WGS sequence"/>
</dbReference>